<keyword evidence="9" id="KW-1185">Reference proteome</keyword>
<evidence type="ECO:0000256" key="5">
    <source>
        <dbReference type="PROSITE-ProRule" id="PRU01263"/>
    </source>
</evidence>
<dbReference type="InterPro" id="IPR013087">
    <property type="entry name" value="Znf_C2H2_type"/>
</dbReference>
<dbReference type="SUPFAM" id="SSF57667">
    <property type="entry name" value="beta-beta-alpha zinc fingers"/>
    <property type="match status" value="1"/>
</dbReference>
<dbReference type="Gene3D" id="3.40.1800.20">
    <property type="match status" value="1"/>
</dbReference>
<dbReference type="InterPro" id="IPR012934">
    <property type="entry name" value="Znf_AD"/>
</dbReference>
<dbReference type="PROSITE" id="PS51915">
    <property type="entry name" value="ZAD"/>
    <property type="match status" value="1"/>
</dbReference>
<evidence type="ECO:0000256" key="2">
    <source>
        <dbReference type="ARBA" id="ARBA00022771"/>
    </source>
</evidence>
<comment type="caution">
    <text evidence="8">The sequence shown here is derived from an EMBL/GenBank/DDBJ whole genome shotgun (WGS) entry which is preliminary data.</text>
</comment>
<evidence type="ECO:0000256" key="4">
    <source>
        <dbReference type="PROSITE-ProRule" id="PRU00042"/>
    </source>
</evidence>
<feature type="binding site" evidence="5">
    <location>
        <position position="57"/>
    </location>
    <ligand>
        <name>Zn(2+)</name>
        <dbReference type="ChEBI" id="CHEBI:29105"/>
    </ligand>
</feature>
<dbReference type="PANTHER" id="PTHR23235:SF120">
    <property type="entry name" value="KRUPPEL-LIKE FACTOR 15"/>
    <property type="match status" value="1"/>
</dbReference>
<evidence type="ECO:0000313" key="8">
    <source>
        <dbReference type="EMBL" id="KAJ8965843.1"/>
    </source>
</evidence>
<name>A0ABQ9IU43_9CUCU</name>
<dbReference type="Pfam" id="PF07776">
    <property type="entry name" value="zf-AD"/>
    <property type="match status" value="1"/>
</dbReference>
<dbReference type="InterPro" id="IPR036236">
    <property type="entry name" value="Znf_C2H2_sf"/>
</dbReference>
<organism evidence="8 9">
    <name type="scientific">Molorchus minor</name>
    <dbReference type="NCBI Taxonomy" id="1323400"/>
    <lineage>
        <taxon>Eukaryota</taxon>
        <taxon>Metazoa</taxon>
        <taxon>Ecdysozoa</taxon>
        <taxon>Arthropoda</taxon>
        <taxon>Hexapoda</taxon>
        <taxon>Insecta</taxon>
        <taxon>Pterygota</taxon>
        <taxon>Neoptera</taxon>
        <taxon>Endopterygota</taxon>
        <taxon>Coleoptera</taxon>
        <taxon>Polyphaga</taxon>
        <taxon>Cucujiformia</taxon>
        <taxon>Chrysomeloidea</taxon>
        <taxon>Cerambycidae</taxon>
        <taxon>Lamiinae</taxon>
        <taxon>Monochamini</taxon>
        <taxon>Molorchus</taxon>
    </lineage>
</organism>
<sequence>MSNNSGSSTINIHSVCRICLGKNLIMKSMFEENLLKLFQEITDLEFFEADSLPKLLCTQCVEQLRQFQLFRLKATENDTFLRNIIKSQEKCSFSNIFLDSIISINNDVDDYRSSVEAPVDTNNRCDTNNRNNIFECHICKKQVKTGHSLRRHMRTHSGVKPYECNFCSKKVFGTKQFNKAHS</sequence>
<dbReference type="PROSITE" id="PS50157">
    <property type="entry name" value="ZINC_FINGER_C2H2_2"/>
    <property type="match status" value="1"/>
</dbReference>
<keyword evidence="2 4" id="KW-0863">Zinc-finger</keyword>
<reference evidence="8" key="1">
    <citation type="journal article" date="2023" name="Insect Mol. Biol.">
        <title>Genome sequencing provides insights into the evolution of gene families encoding plant cell wall-degrading enzymes in longhorned beetles.</title>
        <authorList>
            <person name="Shin N.R."/>
            <person name="Okamura Y."/>
            <person name="Kirsch R."/>
            <person name="Pauchet Y."/>
        </authorList>
    </citation>
    <scope>NUCLEOTIDE SEQUENCE</scope>
    <source>
        <strain evidence="8">MMC_N1</strain>
    </source>
</reference>
<keyword evidence="1 5" id="KW-0479">Metal-binding</keyword>
<gene>
    <name evidence="8" type="ORF">NQ317_000470</name>
</gene>
<evidence type="ECO:0000256" key="3">
    <source>
        <dbReference type="ARBA" id="ARBA00022833"/>
    </source>
</evidence>
<dbReference type="PROSITE" id="PS00028">
    <property type="entry name" value="ZINC_FINGER_C2H2_1"/>
    <property type="match status" value="1"/>
</dbReference>
<protein>
    <submittedName>
        <fullName evidence="8">Uncharacterized protein</fullName>
    </submittedName>
</protein>
<dbReference type="PANTHER" id="PTHR23235">
    <property type="entry name" value="KRUEPPEL-LIKE TRANSCRIPTION FACTOR"/>
    <property type="match status" value="1"/>
</dbReference>
<feature type="binding site" evidence="5">
    <location>
        <position position="19"/>
    </location>
    <ligand>
        <name>Zn(2+)</name>
        <dbReference type="ChEBI" id="CHEBI:29105"/>
    </ligand>
</feature>
<feature type="binding site" evidence="5">
    <location>
        <position position="16"/>
    </location>
    <ligand>
        <name>Zn(2+)</name>
        <dbReference type="ChEBI" id="CHEBI:29105"/>
    </ligand>
</feature>
<keyword evidence="3 5" id="KW-0862">Zinc</keyword>
<dbReference type="EMBL" id="JAPWTJ010002514">
    <property type="protein sequence ID" value="KAJ8965843.1"/>
    <property type="molecule type" value="Genomic_DNA"/>
</dbReference>
<evidence type="ECO:0000259" key="7">
    <source>
        <dbReference type="PROSITE" id="PS51915"/>
    </source>
</evidence>
<evidence type="ECO:0000313" key="9">
    <source>
        <dbReference type="Proteomes" id="UP001162164"/>
    </source>
</evidence>
<accession>A0ABQ9IU43</accession>
<feature type="domain" description="ZAD" evidence="7">
    <location>
        <begin position="14"/>
        <end position="84"/>
    </location>
</feature>
<dbReference type="Proteomes" id="UP001162164">
    <property type="component" value="Unassembled WGS sequence"/>
</dbReference>
<dbReference type="SUPFAM" id="SSF57716">
    <property type="entry name" value="Glucocorticoid receptor-like (DNA-binding domain)"/>
    <property type="match status" value="1"/>
</dbReference>
<evidence type="ECO:0000259" key="6">
    <source>
        <dbReference type="PROSITE" id="PS50157"/>
    </source>
</evidence>
<proteinExistence type="predicted"/>
<dbReference type="Gene3D" id="3.30.160.60">
    <property type="entry name" value="Classic Zinc Finger"/>
    <property type="match status" value="1"/>
</dbReference>
<feature type="domain" description="C2H2-type" evidence="6">
    <location>
        <begin position="134"/>
        <end position="161"/>
    </location>
</feature>
<dbReference type="SMART" id="SM00868">
    <property type="entry name" value="zf-AD"/>
    <property type="match status" value="1"/>
</dbReference>
<evidence type="ECO:0000256" key="1">
    <source>
        <dbReference type="ARBA" id="ARBA00022723"/>
    </source>
</evidence>
<feature type="binding site" evidence="5">
    <location>
        <position position="60"/>
    </location>
    <ligand>
        <name>Zn(2+)</name>
        <dbReference type="ChEBI" id="CHEBI:29105"/>
    </ligand>
</feature>